<accession>A0A0D8XGF7</accession>
<keyword evidence="3" id="KW-1185">Reference proteome</keyword>
<feature type="transmembrane region" description="Helical" evidence="1">
    <location>
        <begin position="6"/>
        <end position="25"/>
    </location>
</feature>
<reference evidence="3" key="2">
    <citation type="journal article" date="2016" name="Sci. Rep.">
        <title>Dictyocaulus viviparus genome, variome and transcriptome elucidate lungworm biology and support future intervention.</title>
        <authorList>
            <person name="McNulty S.N."/>
            <person name="Strube C."/>
            <person name="Rosa B.A."/>
            <person name="Martin J.C."/>
            <person name="Tyagi R."/>
            <person name="Choi Y.J."/>
            <person name="Wang Q."/>
            <person name="Hallsworth Pepin K."/>
            <person name="Zhang X."/>
            <person name="Ozersky P."/>
            <person name="Wilson R.K."/>
            <person name="Sternberg P.W."/>
            <person name="Gasser R.B."/>
            <person name="Mitreva M."/>
        </authorList>
    </citation>
    <scope>NUCLEOTIDE SEQUENCE [LARGE SCALE GENOMIC DNA]</scope>
    <source>
        <strain evidence="3">HannoverDv2000</strain>
    </source>
</reference>
<dbReference type="AlphaFoldDB" id="A0A0D8XGF7"/>
<keyword evidence="1" id="KW-1133">Transmembrane helix</keyword>
<proteinExistence type="predicted"/>
<dbReference type="OrthoDB" id="5849309at2759"/>
<keyword evidence="1" id="KW-0812">Transmembrane</keyword>
<protein>
    <submittedName>
        <fullName evidence="2">Uncharacterized protein</fullName>
    </submittedName>
</protein>
<gene>
    <name evidence="2" type="ORF">DICVIV_12558</name>
</gene>
<dbReference type="EMBL" id="KN716818">
    <property type="protein sequence ID" value="KJH41466.1"/>
    <property type="molecule type" value="Genomic_DNA"/>
</dbReference>
<reference evidence="2 3" key="1">
    <citation type="submission" date="2013-11" db="EMBL/GenBank/DDBJ databases">
        <title>Draft genome of the bovine lungworm Dictyocaulus viviparus.</title>
        <authorList>
            <person name="Mitreva M."/>
        </authorList>
    </citation>
    <scope>NUCLEOTIDE SEQUENCE [LARGE SCALE GENOMIC DNA]</scope>
    <source>
        <strain evidence="2 3">HannoverDv2000</strain>
    </source>
</reference>
<evidence type="ECO:0000313" key="2">
    <source>
        <dbReference type="EMBL" id="KJH41466.1"/>
    </source>
</evidence>
<sequence length="65" mass="7332">MEQGGAAAQICFPLFISLIMGEIYSKLDIHSDLIRQRGKAKAAGSHRLTSELTKRWRETIKEDSK</sequence>
<evidence type="ECO:0000256" key="1">
    <source>
        <dbReference type="SAM" id="Phobius"/>
    </source>
</evidence>
<name>A0A0D8XGF7_DICVI</name>
<dbReference type="Proteomes" id="UP000053766">
    <property type="component" value="Unassembled WGS sequence"/>
</dbReference>
<evidence type="ECO:0000313" key="3">
    <source>
        <dbReference type="Proteomes" id="UP000053766"/>
    </source>
</evidence>
<organism evidence="2 3">
    <name type="scientific">Dictyocaulus viviparus</name>
    <name type="common">Bovine lungworm</name>
    <dbReference type="NCBI Taxonomy" id="29172"/>
    <lineage>
        <taxon>Eukaryota</taxon>
        <taxon>Metazoa</taxon>
        <taxon>Ecdysozoa</taxon>
        <taxon>Nematoda</taxon>
        <taxon>Chromadorea</taxon>
        <taxon>Rhabditida</taxon>
        <taxon>Rhabditina</taxon>
        <taxon>Rhabditomorpha</taxon>
        <taxon>Strongyloidea</taxon>
        <taxon>Metastrongylidae</taxon>
        <taxon>Dictyocaulus</taxon>
    </lineage>
</organism>
<keyword evidence="1" id="KW-0472">Membrane</keyword>